<evidence type="ECO:0000256" key="3">
    <source>
        <dbReference type="ARBA" id="ARBA00022475"/>
    </source>
</evidence>
<dbReference type="AlphaFoldDB" id="A0A755S5Q0"/>
<dbReference type="GO" id="GO:0005886">
    <property type="term" value="C:plasma membrane"/>
    <property type="evidence" value="ECO:0007669"/>
    <property type="project" value="UniProtKB-SubCell"/>
</dbReference>
<dbReference type="InterPro" id="IPR000021">
    <property type="entry name" value="Hok/gef_toxin"/>
</dbReference>
<comment type="similarity">
    <text evidence="2">Belongs to the Hok/Gef family.</text>
</comment>
<gene>
    <name evidence="9" type="ORF">G8P07_000754</name>
</gene>
<reference evidence="9" key="2">
    <citation type="submission" date="2020-02" db="EMBL/GenBank/DDBJ databases">
        <authorList>
            <consortium name="NCBI Pathogen Detection Project"/>
        </authorList>
    </citation>
    <scope>NUCLEOTIDE SEQUENCE</scope>
    <source>
        <strain evidence="9">MA.S/19990610</strain>
    </source>
</reference>
<accession>A0A755S5Q0</accession>
<protein>
    <submittedName>
        <fullName evidence="9">Hok/Gef family protein</fullName>
    </submittedName>
</protein>
<evidence type="ECO:0000256" key="8">
    <source>
        <dbReference type="ARBA" id="ARBA00023136"/>
    </source>
</evidence>
<keyword evidence="6" id="KW-0812">Transmembrane</keyword>
<comment type="subcellular location">
    <subcellularLocation>
        <location evidence="1">Cell inner membrane</location>
        <topology evidence="1">Single-pass membrane protein</topology>
    </subcellularLocation>
</comment>
<evidence type="ECO:0000256" key="5">
    <source>
        <dbReference type="ARBA" id="ARBA00022649"/>
    </source>
</evidence>
<keyword evidence="4" id="KW-0997">Cell inner membrane</keyword>
<sequence>MLVLVSRKDICEVCLRSDHTEVALFTTAKLSKREWRE</sequence>
<dbReference type="Pfam" id="PF01848">
    <property type="entry name" value="HOK_GEF"/>
    <property type="match status" value="1"/>
</dbReference>
<proteinExistence type="inferred from homology"/>
<keyword evidence="8" id="KW-0472">Membrane</keyword>
<evidence type="ECO:0000256" key="7">
    <source>
        <dbReference type="ARBA" id="ARBA00022989"/>
    </source>
</evidence>
<keyword evidence="3" id="KW-1003">Cell membrane</keyword>
<keyword evidence="5" id="KW-1277">Toxin-antitoxin system</keyword>
<organism evidence="9">
    <name type="scientific">Salmonella enterica</name>
    <name type="common">Salmonella choleraesuis</name>
    <dbReference type="NCBI Taxonomy" id="28901"/>
    <lineage>
        <taxon>Bacteria</taxon>
        <taxon>Pseudomonadati</taxon>
        <taxon>Pseudomonadota</taxon>
        <taxon>Gammaproteobacteria</taxon>
        <taxon>Enterobacterales</taxon>
        <taxon>Enterobacteriaceae</taxon>
        <taxon>Salmonella</taxon>
    </lineage>
</organism>
<name>A0A755S5Q0_SALER</name>
<evidence type="ECO:0000256" key="4">
    <source>
        <dbReference type="ARBA" id="ARBA00022519"/>
    </source>
</evidence>
<evidence type="ECO:0000256" key="1">
    <source>
        <dbReference type="ARBA" id="ARBA00004377"/>
    </source>
</evidence>
<comment type="caution">
    <text evidence="9">The sequence shown here is derived from an EMBL/GenBank/DDBJ whole genome shotgun (WGS) entry which is preliminary data.</text>
</comment>
<keyword evidence="7" id="KW-1133">Transmembrane helix</keyword>
<reference evidence="9" key="1">
    <citation type="journal article" date="2018" name="Genome Biol.">
        <title>SKESA: strategic k-mer extension for scrupulous assemblies.</title>
        <authorList>
            <person name="Souvorov A."/>
            <person name="Agarwala R."/>
            <person name="Lipman D.J."/>
        </authorList>
    </citation>
    <scope>NUCLEOTIDE SEQUENCE</scope>
    <source>
        <strain evidence="9">MA.S/19990610</strain>
    </source>
</reference>
<evidence type="ECO:0000256" key="2">
    <source>
        <dbReference type="ARBA" id="ARBA00008629"/>
    </source>
</evidence>
<dbReference type="EMBL" id="DAAWWD010000002">
    <property type="protein sequence ID" value="HAF9619990.1"/>
    <property type="molecule type" value="Genomic_DNA"/>
</dbReference>
<evidence type="ECO:0000313" key="9">
    <source>
        <dbReference type="EMBL" id="HAF9619990.1"/>
    </source>
</evidence>
<evidence type="ECO:0000256" key="6">
    <source>
        <dbReference type="ARBA" id="ARBA00022692"/>
    </source>
</evidence>